<protein>
    <recommendedName>
        <fullName evidence="16">Peptidase M48 domain-containing protein</fullName>
    </recommendedName>
</protein>
<dbReference type="EMBL" id="BAABAT010000029">
    <property type="protein sequence ID" value="GAA4258015.1"/>
    <property type="molecule type" value="Genomic_DNA"/>
</dbReference>
<feature type="transmembrane region" description="Helical" evidence="15">
    <location>
        <begin position="52"/>
        <end position="72"/>
    </location>
</feature>
<evidence type="ECO:0000256" key="14">
    <source>
        <dbReference type="ARBA" id="ARBA00023136"/>
    </source>
</evidence>
<keyword evidence="18" id="KW-1185">Reference proteome</keyword>
<keyword evidence="11" id="KW-0333">Golgi apparatus</keyword>
<dbReference type="Gene3D" id="3.30.2010.10">
    <property type="entry name" value="Metalloproteases ('zincins'), catalytic domain"/>
    <property type="match status" value="1"/>
</dbReference>
<reference evidence="18" key="1">
    <citation type="journal article" date="2019" name="Int. J. Syst. Evol. Microbiol.">
        <title>The Global Catalogue of Microorganisms (GCM) 10K type strain sequencing project: providing services to taxonomists for standard genome sequencing and annotation.</title>
        <authorList>
            <consortium name="The Broad Institute Genomics Platform"/>
            <consortium name="The Broad Institute Genome Sequencing Center for Infectious Disease"/>
            <person name="Wu L."/>
            <person name="Ma J."/>
        </authorList>
    </citation>
    <scope>NUCLEOTIDE SEQUENCE [LARGE SCALE GENOMIC DNA]</scope>
    <source>
        <strain evidence="18">JCM 17441</strain>
    </source>
</reference>
<evidence type="ECO:0000256" key="10">
    <source>
        <dbReference type="ARBA" id="ARBA00022989"/>
    </source>
</evidence>
<dbReference type="PANTHER" id="PTHR43221">
    <property type="entry name" value="PROTEASE HTPX"/>
    <property type="match status" value="1"/>
</dbReference>
<evidence type="ECO:0000256" key="4">
    <source>
        <dbReference type="ARBA" id="ARBA00022475"/>
    </source>
</evidence>
<dbReference type="PANTHER" id="PTHR43221:SF1">
    <property type="entry name" value="PROTEASE HTPX"/>
    <property type="match status" value="1"/>
</dbReference>
<dbReference type="CDD" id="cd07328">
    <property type="entry name" value="M48_Ste24p_like"/>
    <property type="match status" value="1"/>
</dbReference>
<dbReference type="InterPro" id="IPR038261">
    <property type="entry name" value="GPP34-like_sf"/>
</dbReference>
<evidence type="ECO:0000256" key="11">
    <source>
        <dbReference type="ARBA" id="ARBA00023034"/>
    </source>
</evidence>
<keyword evidence="12" id="KW-0482">Metalloprotease</keyword>
<dbReference type="RefSeq" id="WP_345134959.1">
    <property type="nucleotide sequence ID" value="NZ_BAABAT010000029.1"/>
</dbReference>
<evidence type="ECO:0000256" key="13">
    <source>
        <dbReference type="ARBA" id="ARBA00023121"/>
    </source>
</evidence>
<comment type="caution">
    <text evidence="17">The sequence shown here is derived from an EMBL/GenBank/DDBJ whole genome shotgun (WGS) entry which is preliminary data.</text>
</comment>
<sequence length="674" mass="71836">MDGGGFTVGLRALVAVLLLAGFYALGFALLAGLAWAGAWLLWAFPGRDVTDALIGVVWATAAGLAVPAWRVLRTRPDAPDTGVVVDDRAAPELWRHVRELAVVVGTRPPDEIRLVADANAYVWEDVRRLGLRGGERRLYVGVPLLSALTVEQMWAVLAHELGHYSQQHLRLGSITYRGLRAVSGTIEAIGPRTVLGVVLSGYGAVYVLVSMAVCRRQELEADAAAVRVAGPGVTAAALRRLPAVAATWQMAVASYARWARDEGYRPEELLARFARDPEFAGAPAAVAVPWDTHPPLAERLAAIGPVGAEAAVRPVGTGDERPAEVLVSDREAFAAALRGADFSAAIEAAAVHEAEIDAERLHTAAGRPGIDGLLRVLERIGPQELFERVRPAVRWDDGRADGTGLAQYLLAAVIAAGGARWRHEWGEPLRVEPPGMPGAVAAACRDRDAIEQLRALLGGEGVVPSPRRAMDHGRPFDGPLLPDELFALSYGPDRRRRPELPAFNAGLVAAVLAELRLLGRIEVSGGAVAVADPAPTGEGFLDAVLERVAAGPERAAHEWLRELGSDVTDAVVSRARLRGTFRPVRDTTLTYATNSLRHDGIGQARAAARIRSAVEGGRPDERDLALAALVWAVEIAGPVLGRGAVTLRLRIERMSHRDPLARAVRTAVGMDTPA</sequence>
<evidence type="ECO:0000256" key="15">
    <source>
        <dbReference type="SAM" id="Phobius"/>
    </source>
</evidence>
<evidence type="ECO:0000313" key="17">
    <source>
        <dbReference type="EMBL" id="GAA4258015.1"/>
    </source>
</evidence>
<keyword evidence="6 15" id="KW-0812">Transmembrane</keyword>
<accession>A0ABP8DK85</accession>
<dbReference type="Pfam" id="PF01435">
    <property type="entry name" value="Peptidase_M48"/>
    <property type="match status" value="1"/>
</dbReference>
<keyword evidence="7" id="KW-0479">Metal-binding</keyword>
<feature type="transmembrane region" description="Helical" evidence="15">
    <location>
        <begin position="12"/>
        <end position="40"/>
    </location>
</feature>
<keyword evidence="4" id="KW-1003">Cell membrane</keyword>
<evidence type="ECO:0000256" key="6">
    <source>
        <dbReference type="ARBA" id="ARBA00022692"/>
    </source>
</evidence>
<name>A0ABP8DK85_9ACTN</name>
<evidence type="ECO:0000256" key="8">
    <source>
        <dbReference type="ARBA" id="ARBA00022801"/>
    </source>
</evidence>
<dbReference type="InterPro" id="IPR001915">
    <property type="entry name" value="Peptidase_M48"/>
</dbReference>
<comment type="subcellular location">
    <subcellularLocation>
        <location evidence="3">Cell membrane</location>
        <topology evidence="3">Multi-pass membrane protein</topology>
    </subcellularLocation>
    <subcellularLocation>
        <location evidence="2">Golgi apparatus membrane</location>
        <topology evidence="2">Peripheral membrane protein</topology>
        <orientation evidence="2">Cytoplasmic side</orientation>
    </subcellularLocation>
</comment>
<keyword evidence="9" id="KW-0862">Zinc</keyword>
<evidence type="ECO:0000256" key="1">
    <source>
        <dbReference type="ARBA" id="ARBA00001947"/>
    </source>
</evidence>
<dbReference type="Proteomes" id="UP001500620">
    <property type="component" value="Unassembled WGS sequence"/>
</dbReference>
<organism evidence="17 18">
    <name type="scientific">Dactylosporangium darangshiense</name>
    <dbReference type="NCBI Taxonomy" id="579108"/>
    <lineage>
        <taxon>Bacteria</taxon>
        <taxon>Bacillati</taxon>
        <taxon>Actinomycetota</taxon>
        <taxon>Actinomycetes</taxon>
        <taxon>Micromonosporales</taxon>
        <taxon>Micromonosporaceae</taxon>
        <taxon>Dactylosporangium</taxon>
    </lineage>
</organism>
<evidence type="ECO:0000256" key="5">
    <source>
        <dbReference type="ARBA" id="ARBA00022670"/>
    </source>
</evidence>
<dbReference type="InterPro" id="IPR050083">
    <property type="entry name" value="HtpX_protease"/>
</dbReference>
<evidence type="ECO:0000313" key="18">
    <source>
        <dbReference type="Proteomes" id="UP001500620"/>
    </source>
</evidence>
<dbReference type="Gene3D" id="1.10.3630.10">
    <property type="entry name" value="yeast vps74-n-term truncation variant domain like"/>
    <property type="match status" value="1"/>
</dbReference>
<keyword evidence="14 15" id="KW-0472">Membrane</keyword>
<evidence type="ECO:0000259" key="16">
    <source>
        <dbReference type="Pfam" id="PF01435"/>
    </source>
</evidence>
<proteinExistence type="predicted"/>
<dbReference type="InterPro" id="IPR008628">
    <property type="entry name" value="GPP34-like"/>
</dbReference>
<evidence type="ECO:0000256" key="3">
    <source>
        <dbReference type="ARBA" id="ARBA00004651"/>
    </source>
</evidence>
<evidence type="ECO:0000256" key="7">
    <source>
        <dbReference type="ARBA" id="ARBA00022723"/>
    </source>
</evidence>
<keyword evidence="13" id="KW-0446">Lipid-binding</keyword>
<gene>
    <name evidence="17" type="ORF">GCM10022255_077130</name>
</gene>
<feature type="domain" description="Peptidase M48" evidence="16">
    <location>
        <begin position="90"/>
        <end position="303"/>
    </location>
</feature>
<evidence type="ECO:0000256" key="9">
    <source>
        <dbReference type="ARBA" id="ARBA00022833"/>
    </source>
</evidence>
<dbReference type="Pfam" id="PF05719">
    <property type="entry name" value="GPP34"/>
    <property type="match status" value="1"/>
</dbReference>
<keyword evidence="5" id="KW-0645">Protease</keyword>
<evidence type="ECO:0000256" key="2">
    <source>
        <dbReference type="ARBA" id="ARBA00004255"/>
    </source>
</evidence>
<keyword evidence="8" id="KW-0378">Hydrolase</keyword>
<keyword evidence="10 15" id="KW-1133">Transmembrane helix</keyword>
<evidence type="ECO:0000256" key="12">
    <source>
        <dbReference type="ARBA" id="ARBA00023049"/>
    </source>
</evidence>
<comment type="cofactor">
    <cofactor evidence="1">
        <name>Zn(2+)</name>
        <dbReference type="ChEBI" id="CHEBI:29105"/>
    </cofactor>
</comment>